<feature type="active site" description="Proton donor/acceptor" evidence="1">
    <location>
        <position position="82"/>
    </location>
</feature>
<gene>
    <name evidence="3" type="ORF">M3I41_03265</name>
</gene>
<evidence type="ECO:0000256" key="2">
    <source>
        <dbReference type="PIRSR" id="PIRSR613078-2"/>
    </source>
</evidence>
<dbReference type="Proteomes" id="UP000830236">
    <property type="component" value="Chromosome"/>
</dbReference>
<sequence length="213" mass="22698">MAKLVVWRHGQTDYNLQGRVQGVTDISLNAAGLAQAEAAAPIIAAYKPVKIIASPLERAQQTAQALAKLSGGKVASDERLIERSFGIWEGLTGKEIKADWPQEFKQWRGKCATPDGIGMEERDAVGQRSAAAMRDAVEGLGTDDTVVLVAHSAVLTMGATCLLGLDPNSWSGLLSLGNCAWGVLHNGLRPPGWAIRQWNVSVTDSSNATPAIW</sequence>
<accession>A0A9E7AQX3</accession>
<dbReference type="InterPro" id="IPR050275">
    <property type="entry name" value="PGM_Phosphatase"/>
</dbReference>
<organism evidence="3 4">
    <name type="scientific">Actinomyces graevenitzii</name>
    <dbReference type="NCBI Taxonomy" id="55565"/>
    <lineage>
        <taxon>Bacteria</taxon>
        <taxon>Bacillati</taxon>
        <taxon>Actinomycetota</taxon>
        <taxon>Actinomycetes</taxon>
        <taxon>Actinomycetales</taxon>
        <taxon>Actinomycetaceae</taxon>
        <taxon>Actinomyces</taxon>
    </lineage>
</organism>
<protein>
    <submittedName>
        <fullName evidence="3">Histidine phosphatase family protein</fullName>
    </submittedName>
</protein>
<dbReference type="CDD" id="cd07067">
    <property type="entry name" value="HP_PGM_like"/>
    <property type="match status" value="1"/>
</dbReference>
<dbReference type="AlphaFoldDB" id="A0A9E7AQX3"/>
<dbReference type="PANTHER" id="PTHR48100">
    <property type="entry name" value="BROAD-SPECIFICITY PHOSPHATASE YOR283W-RELATED"/>
    <property type="match status" value="1"/>
</dbReference>
<feature type="binding site" evidence="2">
    <location>
        <position position="58"/>
    </location>
    <ligand>
        <name>substrate</name>
    </ligand>
</feature>
<dbReference type="PANTHER" id="PTHR48100:SF62">
    <property type="entry name" value="GLUCOSYL-3-PHOSPHOGLYCERATE PHOSPHATASE"/>
    <property type="match status" value="1"/>
</dbReference>
<dbReference type="GO" id="GO:0005737">
    <property type="term" value="C:cytoplasm"/>
    <property type="evidence" value="ECO:0007669"/>
    <property type="project" value="TreeGrafter"/>
</dbReference>
<dbReference type="Gene3D" id="3.40.50.1240">
    <property type="entry name" value="Phosphoglycerate mutase-like"/>
    <property type="match status" value="1"/>
</dbReference>
<feature type="binding site" evidence="2">
    <location>
        <begin position="8"/>
        <end position="15"/>
    </location>
    <ligand>
        <name>substrate</name>
    </ligand>
</feature>
<dbReference type="EMBL" id="CP097095">
    <property type="protein sequence ID" value="UQF80308.1"/>
    <property type="molecule type" value="Genomic_DNA"/>
</dbReference>
<name>A0A9E7AQX3_9ACTO</name>
<dbReference type="SUPFAM" id="SSF53254">
    <property type="entry name" value="Phosphoglycerate mutase-like"/>
    <property type="match status" value="1"/>
</dbReference>
<evidence type="ECO:0000313" key="4">
    <source>
        <dbReference type="Proteomes" id="UP000830236"/>
    </source>
</evidence>
<feature type="active site" description="Tele-phosphohistidine intermediate" evidence="1">
    <location>
        <position position="9"/>
    </location>
</feature>
<reference evidence="3" key="1">
    <citation type="submission" date="2022-05" db="EMBL/GenBank/DDBJ databases">
        <title>Using nanopore sequencing to obtain complete genomes from saliva samples.</title>
        <authorList>
            <person name="Baker J.L."/>
        </authorList>
    </citation>
    <scope>NUCLEOTIDE SEQUENCE</scope>
    <source>
        <strain evidence="3">JCVI-JB-Ag32</strain>
    </source>
</reference>
<dbReference type="InterPro" id="IPR001345">
    <property type="entry name" value="PG/BPGM_mutase_AS"/>
</dbReference>
<evidence type="ECO:0000256" key="1">
    <source>
        <dbReference type="PIRSR" id="PIRSR613078-1"/>
    </source>
</evidence>
<dbReference type="InterPro" id="IPR013078">
    <property type="entry name" value="His_Pase_superF_clade-1"/>
</dbReference>
<dbReference type="KEGG" id="agh:M3I41_03265"/>
<dbReference type="PROSITE" id="PS00175">
    <property type="entry name" value="PG_MUTASE"/>
    <property type="match status" value="1"/>
</dbReference>
<dbReference type="GO" id="GO:0016791">
    <property type="term" value="F:phosphatase activity"/>
    <property type="evidence" value="ECO:0007669"/>
    <property type="project" value="TreeGrafter"/>
</dbReference>
<dbReference type="Pfam" id="PF00300">
    <property type="entry name" value="His_Phos_1"/>
    <property type="match status" value="1"/>
</dbReference>
<proteinExistence type="predicted"/>
<dbReference type="SMART" id="SM00855">
    <property type="entry name" value="PGAM"/>
    <property type="match status" value="1"/>
</dbReference>
<dbReference type="InterPro" id="IPR029033">
    <property type="entry name" value="His_PPase_superfam"/>
</dbReference>
<evidence type="ECO:0000313" key="3">
    <source>
        <dbReference type="EMBL" id="UQF80308.1"/>
    </source>
</evidence>